<gene>
    <name evidence="1" type="ORF">Ahy_A10g050279</name>
</gene>
<protein>
    <submittedName>
        <fullName evidence="1">Uncharacterized protein</fullName>
    </submittedName>
</protein>
<dbReference type="Proteomes" id="UP000289738">
    <property type="component" value="Chromosome A10"/>
</dbReference>
<keyword evidence="2" id="KW-1185">Reference proteome</keyword>
<name>A0A445B8Z6_ARAHY</name>
<evidence type="ECO:0000313" key="1">
    <source>
        <dbReference type="EMBL" id="RYR35147.1"/>
    </source>
</evidence>
<proteinExistence type="predicted"/>
<reference evidence="1 2" key="1">
    <citation type="submission" date="2019-01" db="EMBL/GenBank/DDBJ databases">
        <title>Sequencing of cultivated peanut Arachis hypogaea provides insights into genome evolution and oil improvement.</title>
        <authorList>
            <person name="Chen X."/>
        </authorList>
    </citation>
    <scope>NUCLEOTIDE SEQUENCE [LARGE SCALE GENOMIC DNA]</scope>
    <source>
        <strain evidence="2">cv. Fuhuasheng</strain>
        <tissue evidence="1">Leaves</tissue>
    </source>
</reference>
<sequence length="30" mass="3273">MSPHAGIVLLKCCFNLICIAPKLTCGQWVL</sequence>
<dbReference type="EMBL" id="SDMP01000010">
    <property type="protein sequence ID" value="RYR35147.1"/>
    <property type="molecule type" value="Genomic_DNA"/>
</dbReference>
<accession>A0A445B8Z6</accession>
<evidence type="ECO:0000313" key="2">
    <source>
        <dbReference type="Proteomes" id="UP000289738"/>
    </source>
</evidence>
<organism evidence="1 2">
    <name type="scientific">Arachis hypogaea</name>
    <name type="common">Peanut</name>
    <dbReference type="NCBI Taxonomy" id="3818"/>
    <lineage>
        <taxon>Eukaryota</taxon>
        <taxon>Viridiplantae</taxon>
        <taxon>Streptophyta</taxon>
        <taxon>Embryophyta</taxon>
        <taxon>Tracheophyta</taxon>
        <taxon>Spermatophyta</taxon>
        <taxon>Magnoliopsida</taxon>
        <taxon>eudicotyledons</taxon>
        <taxon>Gunneridae</taxon>
        <taxon>Pentapetalae</taxon>
        <taxon>rosids</taxon>
        <taxon>fabids</taxon>
        <taxon>Fabales</taxon>
        <taxon>Fabaceae</taxon>
        <taxon>Papilionoideae</taxon>
        <taxon>50 kb inversion clade</taxon>
        <taxon>dalbergioids sensu lato</taxon>
        <taxon>Dalbergieae</taxon>
        <taxon>Pterocarpus clade</taxon>
        <taxon>Arachis</taxon>
    </lineage>
</organism>
<dbReference type="AlphaFoldDB" id="A0A445B8Z6"/>
<comment type="caution">
    <text evidence="1">The sequence shown here is derived from an EMBL/GenBank/DDBJ whole genome shotgun (WGS) entry which is preliminary data.</text>
</comment>